<sequence>MTAPEAPIAHDRVPHTDLDLLASTVIEGDHNGNNYEVSAPTASQLRMADATDIV</sequence>
<name>A0A4S4KB86_9APHY</name>
<protein>
    <submittedName>
        <fullName evidence="1">Uncharacterized protein</fullName>
    </submittedName>
</protein>
<evidence type="ECO:0000313" key="1">
    <source>
        <dbReference type="EMBL" id="THG95251.1"/>
    </source>
</evidence>
<reference evidence="1 2" key="1">
    <citation type="submission" date="2019-02" db="EMBL/GenBank/DDBJ databases">
        <title>Genome sequencing of the rare red list fungi Phlebia centrifuga.</title>
        <authorList>
            <person name="Buettner E."/>
            <person name="Kellner H."/>
        </authorList>
    </citation>
    <scope>NUCLEOTIDE SEQUENCE [LARGE SCALE GENOMIC DNA]</scope>
    <source>
        <strain evidence="1 2">DSM 108282</strain>
    </source>
</reference>
<accession>A0A4S4KB86</accession>
<organism evidence="1 2">
    <name type="scientific">Hermanssonia centrifuga</name>
    <dbReference type="NCBI Taxonomy" id="98765"/>
    <lineage>
        <taxon>Eukaryota</taxon>
        <taxon>Fungi</taxon>
        <taxon>Dikarya</taxon>
        <taxon>Basidiomycota</taxon>
        <taxon>Agaricomycotina</taxon>
        <taxon>Agaricomycetes</taxon>
        <taxon>Polyporales</taxon>
        <taxon>Meruliaceae</taxon>
        <taxon>Hermanssonia</taxon>
    </lineage>
</organism>
<dbReference type="Proteomes" id="UP000309038">
    <property type="component" value="Unassembled WGS sequence"/>
</dbReference>
<dbReference type="EMBL" id="SGPJ01000342">
    <property type="protein sequence ID" value="THG95251.1"/>
    <property type="molecule type" value="Genomic_DNA"/>
</dbReference>
<evidence type="ECO:0000313" key="2">
    <source>
        <dbReference type="Proteomes" id="UP000309038"/>
    </source>
</evidence>
<comment type="caution">
    <text evidence="1">The sequence shown here is derived from an EMBL/GenBank/DDBJ whole genome shotgun (WGS) entry which is preliminary data.</text>
</comment>
<dbReference type="AlphaFoldDB" id="A0A4S4KB86"/>
<proteinExistence type="predicted"/>
<keyword evidence="2" id="KW-1185">Reference proteome</keyword>
<gene>
    <name evidence="1" type="ORF">EW026_g6365</name>
</gene>